<keyword evidence="3" id="KW-0813">Transport</keyword>
<evidence type="ECO:0000256" key="9">
    <source>
        <dbReference type="ARBA" id="ARBA00041103"/>
    </source>
</evidence>
<comment type="subcellular location">
    <subcellularLocation>
        <location evidence="1">Endoplasmic reticulum membrane</location>
        <topology evidence="1">Multi-pass membrane protein</topology>
    </subcellularLocation>
</comment>
<dbReference type="STRING" id="2082308.A0A2K1QUG5"/>
<evidence type="ECO:0000256" key="5">
    <source>
        <dbReference type="ARBA" id="ARBA00022692"/>
    </source>
</evidence>
<keyword evidence="6" id="KW-0256">Endoplasmic reticulum</keyword>
<protein>
    <recommendedName>
        <fullName evidence="9">UDP-galactose transporter homolog 1</fullName>
    </recommendedName>
</protein>
<keyword evidence="5 11" id="KW-0812">Transmembrane</keyword>
<keyword evidence="13" id="KW-1185">Reference proteome</keyword>
<dbReference type="GO" id="GO:0005789">
    <property type="term" value="C:endoplasmic reticulum membrane"/>
    <property type="evidence" value="ECO:0007669"/>
    <property type="project" value="UniProtKB-SubCell"/>
</dbReference>
<feature type="transmembrane region" description="Helical" evidence="11">
    <location>
        <begin position="312"/>
        <end position="330"/>
    </location>
</feature>
<evidence type="ECO:0000256" key="8">
    <source>
        <dbReference type="ARBA" id="ARBA00023136"/>
    </source>
</evidence>
<dbReference type="GO" id="GO:0005460">
    <property type="term" value="F:UDP-glucose transmembrane transporter activity"/>
    <property type="evidence" value="ECO:0007669"/>
    <property type="project" value="TreeGrafter"/>
</dbReference>
<dbReference type="Pfam" id="PF08449">
    <property type="entry name" value="UAA"/>
    <property type="match status" value="1"/>
</dbReference>
<sequence length="398" mass="42962">MASNGTIKSRREDPSIRQKAQDDNIHEQIEKVVPSSGVPDSPKQTTLNLLICVGGIYASFLTWGVLQERITTTPYGPVTSPRKFKYPLVVNTVQSLFATTLGYIYLLLLRTPSSPLPVFPSRSIVGPLLLVALTSSLASPFGYAALSHVDYITFLLAKSCKLLPVMFLHVTLFRRSYPWYKYGVVALVTAGVALFTLHHPSSSGAGSKAKGKGGPDQSSAWGLALLGVNLLFDGLTNATQDHIYKVWRGYGGQQMMCALNAMSTVLTVGFLVVEPWVGGTMVGGYLGMKGGVGELRGAWEFVKMYPAVGRDVVAFAASGAVGQVFIFYTLATFGSLLLVTVTVTRKMLTMILSVVWFGHRLSPMQWLGVGLVFGGVGLEAQLSKREKQAKEAAKRKSG</sequence>
<feature type="transmembrane region" description="Helical" evidence="11">
    <location>
        <begin position="86"/>
        <end position="108"/>
    </location>
</feature>
<evidence type="ECO:0000256" key="7">
    <source>
        <dbReference type="ARBA" id="ARBA00022989"/>
    </source>
</evidence>
<evidence type="ECO:0000313" key="12">
    <source>
        <dbReference type="EMBL" id="PNS18691.1"/>
    </source>
</evidence>
<dbReference type="SUPFAM" id="SSF103481">
    <property type="entry name" value="Multidrug resistance efflux transporter EmrE"/>
    <property type="match status" value="1"/>
</dbReference>
<dbReference type="GO" id="GO:0005459">
    <property type="term" value="F:UDP-galactose transmembrane transporter activity"/>
    <property type="evidence" value="ECO:0007669"/>
    <property type="project" value="TreeGrafter"/>
</dbReference>
<keyword evidence="4" id="KW-0762">Sugar transport</keyword>
<evidence type="ECO:0000256" key="1">
    <source>
        <dbReference type="ARBA" id="ARBA00004477"/>
    </source>
</evidence>
<evidence type="ECO:0000256" key="2">
    <source>
        <dbReference type="ARBA" id="ARBA00010694"/>
    </source>
</evidence>
<dbReference type="InterPro" id="IPR037185">
    <property type="entry name" value="EmrE-like"/>
</dbReference>
<feature type="compositionally biased region" description="Basic and acidic residues" evidence="10">
    <location>
        <begin position="9"/>
        <end position="23"/>
    </location>
</feature>
<feature type="transmembrane region" description="Helical" evidence="11">
    <location>
        <begin position="218"/>
        <end position="236"/>
    </location>
</feature>
<organism evidence="12 13">
    <name type="scientific">Sphaceloma murrayae</name>
    <dbReference type="NCBI Taxonomy" id="2082308"/>
    <lineage>
        <taxon>Eukaryota</taxon>
        <taxon>Fungi</taxon>
        <taxon>Dikarya</taxon>
        <taxon>Ascomycota</taxon>
        <taxon>Pezizomycotina</taxon>
        <taxon>Dothideomycetes</taxon>
        <taxon>Dothideomycetidae</taxon>
        <taxon>Myriangiales</taxon>
        <taxon>Elsinoaceae</taxon>
        <taxon>Sphaceloma</taxon>
    </lineage>
</organism>
<dbReference type="EMBL" id="NKHZ01000039">
    <property type="protein sequence ID" value="PNS18691.1"/>
    <property type="molecule type" value="Genomic_DNA"/>
</dbReference>
<feature type="region of interest" description="Disordered" evidence="10">
    <location>
        <begin position="1"/>
        <end position="23"/>
    </location>
</feature>
<comment type="caution">
    <text evidence="12">The sequence shown here is derived from an EMBL/GenBank/DDBJ whole genome shotgun (WGS) entry which is preliminary data.</text>
</comment>
<evidence type="ECO:0000256" key="3">
    <source>
        <dbReference type="ARBA" id="ARBA00022448"/>
    </source>
</evidence>
<dbReference type="FunCoup" id="A0A2K1QUG5">
    <property type="interactions" value="445"/>
</dbReference>
<feature type="transmembrane region" description="Helical" evidence="11">
    <location>
        <begin position="47"/>
        <end position="66"/>
    </location>
</feature>
<name>A0A2K1QUG5_9PEZI</name>
<reference evidence="12 13" key="1">
    <citation type="submission" date="2017-06" db="EMBL/GenBank/DDBJ databases">
        <title>Draft genome sequence of a variant of Elsinoe murrayae.</title>
        <authorList>
            <person name="Cheng Q."/>
        </authorList>
    </citation>
    <scope>NUCLEOTIDE SEQUENCE [LARGE SCALE GENOMIC DNA]</scope>
    <source>
        <strain evidence="12 13">CQ-2017a</strain>
    </source>
</reference>
<feature type="transmembrane region" description="Helical" evidence="11">
    <location>
        <begin position="179"/>
        <end position="198"/>
    </location>
</feature>
<dbReference type="InParanoid" id="A0A2K1QUG5"/>
<evidence type="ECO:0000256" key="4">
    <source>
        <dbReference type="ARBA" id="ARBA00022597"/>
    </source>
</evidence>
<feature type="transmembrane region" description="Helical" evidence="11">
    <location>
        <begin position="257"/>
        <end position="277"/>
    </location>
</feature>
<evidence type="ECO:0000256" key="10">
    <source>
        <dbReference type="SAM" id="MobiDB-lite"/>
    </source>
</evidence>
<dbReference type="OrthoDB" id="1601at2759"/>
<dbReference type="PANTHER" id="PTHR10778">
    <property type="entry name" value="SOLUTE CARRIER FAMILY 35 MEMBER B"/>
    <property type="match status" value="1"/>
</dbReference>
<keyword evidence="7 11" id="KW-1133">Transmembrane helix</keyword>
<dbReference type="Proteomes" id="UP000243797">
    <property type="component" value="Unassembled WGS sequence"/>
</dbReference>
<proteinExistence type="inferred from homology"/>
<dbReference type="GO" id="GO:0000139">
    <property type="term" value="C:Golgi membrane"/>
    <property type="evidence" value="ECO:0007669"/>
    <property type="project" value="TreeGrafter"/>
</dbReference>
<comment type="similarity">
    <text evidence="2">Belongs to the nucleotide-sugar transporter family. SLC35B subfamily.</text>
</comment>
<dbReference type="AlphaFoldDB" id="A0A2K1QUG5"/>
<evidence type="ECO:0000256" key="11">
    <source>
        <dbReference type="SAM" id="Phobius"/>
    </source>
</evidence>
<keyword evidence="8 11" id="KW-0472">Membrane</keyword>
<gene>
    <name evidence="12" type="ORF">CAC42_5230</name>
</gene>
<feature type="transmembrane region" description="Helical" evidence="11">
    <location>
        <begin position="128"/>
        <end position="146"/>
    </location>
</feature>
<dbReference type="PANTHER" id="PTHR10778:SF10">
    <property type="entry name" value="SOLUTE CARRIER FAMILY 35 MEMBER B1"/>
    <property type="match status" value="1"/>
</dbReference>
<dbReference type="InterPro" id="IPR013657">
    <property type="entry name" value="SCL35B1-4/HUT1"/>
</dbReference>
<evidence type="ECO:0000313" key="13">
    <source>
        <dbReference type="Proteomes" id="UP000243797"/>
    </source>
</evidence>
<evidence type="ECO:0000256" key="6">
    <source>
        <dbReference type="ARBA" id="ARBA00022824"/>
    </source>
</evidence>
<accession>A0A2K1QUG5</accession>